<sequence>MAQKSLFFLVDFFIIRHQKYETTEFTKVNGKYWYQGGFNILAVGTWIIGVIIFFGISMIPAIKDSIGATFITMIITGMIYFLVAKIGQNKKA</sequence>
<keyword evidence="5 6" id="KW-0472">Membrane</keyword>
<feature type="transmembrane region" description="Helical" evidence="6">
    <location>
        <begin position="37"/>
        <end position="59"/>
    </location>
</feature>
<accession>A0ABM8Z5Z0</accession>
<name>A0ABM8Z5Z0_9LACO</name>
<reference evidence="7 8" key="1">
    <citation type="submission" date="2021-11" db="EMBL/GenBank/DDBJ databases">
        <authorList>
            <person name="Depoorter E."/>
        </authorList>
    </citation>
    <scope>NUCLEOTIDE SEQUENCE [LARGE SCALE GENOMIC DNA]</scope>
    <source>
        <strain evidence="7 8">LMG 24289</strain>
    </source>
</reference>
<evidence type="ECO:0000313" key="8">
    <source>
        <dbReference type="Proteomes" id="UP000789707"/>
    </source>
</evidence>
<evidence type="ECO:0000256" key="1">
    <source>
        <dbReference type="ARBA" id="ARBA00004141"/>
    </source>
</evidence>
<dbReference type="EMBL" id="CAKKNS010000004">
    <property type="protein sequence ID" value="CAH0416745.1"/>
    <property type="molecule type" value="Genomic_DNA"/>
</dbReference>
<evidence type="ECO:0000256" key="6">
    <source>
        <dbReference type="SAM" id="Phobius"/>
    </source>
</evidence>
<protein>
    <submittedName>
        <fullName evidence="7">Uncharacterized protein</fullName>
    </submittedName>
</protein>
<dbReference type="InterPro" id="IPR001248">
    <property type="entry name" value="Pur-cyt_permease"/>
</dbReference>
<keyword evidence="8" id="KW-1185">Reference proteome</keyword>
<evidence type="ECO:0000313" key="7">
    <source>
        <dbReference type="EMBL" id="CAH0416745.1"/>
    </source>
</evidence>
<proteinExistence type="inferred from homology"/>
<dbReference type="Gene3D" id="1.10.4160.10">
    <property type="entry name" value="Hydantoin permease"/>
    <property type="match status" value="1"/>
</dbReference>
<comment type="similarity">
    <text evidence="2">Belongs to the purine-cytosine permease (2.A.39) family.</text>
</comment>
<keyword evidence="3 6" id="KW-0812">Transmembrane</keyword>
<feature type="transmembrane region" description="Helical" evidence="6">
    <location>
        <begin position="65"/>
        <end position="83"/>
    </location>
</feature>
<evidence type="ECO:0000256" key="5">
    <source>
        <dbReference type="ARBA" id="ARBA00023136"/>
    </source>
</evidence>
<keyword evidence="4 6" id="KW-1133">Transmembrane helix</keyword>
<evidence type="ECO:0000256" key="4">
    <source>
        <dbReference type="ARBA" id="ARBA00022989"/>
    </source>
</evidence>
<comment type="subcellular location">
    <subcellularLocation>
        <location evidence="1">Membrane</location>
        <topology evidence="1">Multi-pass membrane protein</topology>
    </subcellularLocation>
</comment>
<gene>
    <name evidence="7" type="ORF">WFA24289_01057</name>
</gene>
<comment type="caution">
    <text evidence="7">The sequence shown here is derived from an EMBL/GenBank/DDBJ whole genome shotgun (WGS) entry which is preliminary data.</text>
</comment>
<dbReference type="Proteomes" id="UP000789707">
    <property type="component" value="Unassembled WGS sequence"/>
</dbReference>
<evidence type="ECO:0000256" key="3">
    <source>
        <dbReference type="ARBA" id="ARBA00022692"/>
    </source>
</evidence>
<evidence type="ECO:0000256" key="2">
    <source>
        <dbReference type="ARBA" id="ARBA00008974"/>
    </source>
</evidence>
<organism evidence="7 8">
    <name type="scientific">Periweissella fabaria</name>
    <dbReference type="NCBI Taxonomy" id="546157"/>
    <lineage>
        <taxon>Bacteria</taxon>
        <taxon>Bacillati</taxon>
        <taxon>Bacillota</taxon>
        <taxon>Bacilli</taxon>
        <taxon>Lactobacillales</taxon>
        <taxon>Lactobacillaceae</taxon>
        <taxon>Periweissella</taxon>
    </lineage>
</organism>
<dbReference type="Pfam" id="PF02133">
    <property type="entry name" value="Transp_cyt_pur"/>
    <property type="match status" value="1"/>
</dbReference>